<protein>
    <submittedName>
        <fullName evidence="3">Uncharacterized protein</fullName>
    </submittedName>
</protein>
<sequence>MIRLGGAEFNGDKIQSPDFQRTVDLSGSEKNKQKGQSYKQGRKDKKLTESTPERIHHHRPRVPFLYITPVQSNLNNAFCRQKHVVIIPTPPPELTVFQPSGSEKQDTPFLRKISNINLSCMYFVGRNNICKTQLIVKVETYEIISVDIDLSCMYFVGRNNICKTQHIVQLKTYGGLNRFTKALIFTFPDLLLRKRHWRANHFISAFVCHALCNFIGFPEPEMYYSLKARWKRSLVLYLTFIGILLWMMSLYPLTNPSLYGNKLFVL</sequence>
<keyword evidence="4" id="KW-1185">Reference proteome</keyword>
<evidence type="ECO:0000313" key="3">
    <source>
        <dbReference type="EMBL" id="KRZ17543.1"/>
    </source>
</evidence>
<feature type="transmembrane region" description="Helical" evidence="2">
    <location>
        <begin position="234"/>
        <end position="253"/>
    </location>
</feature>
<name>A0A0V1I4Y4_9BILA</name>
<dbReference type="Proteomes" id="UP000055024">
    <property type="component" value="Unassembled WGS sequence"/>
</dbReference>
<keyword evidence="2" id="KW-1133">Transmembrane helix</keyword>
<evidence type="ECO:0000313" key="4">
    <source>
        <dbReference type="Proteomes" id="UP000055024"/>
    </source>
</evidence>
<dbReference type="OrthoDB" id="271604at2759"/>
<dbReference type="AlphaFoldDB" id="A0A0V1I4Y4"/>
<dbReference type="EMBL" id="JYDP01000006">
    <property type="protein sequence ID" value="KRZ17543.1"/>
    <property type="molecule type" value="Genomic_DNA"/>
</dbReference>
<evidence type="ECO:0000256" key="1">
    <source>
        <dbReference type="SAM" id="MobiDB-lite"/>
    </source>
</evidence>
<keyword evidence="2" id="KW-0472">Membrane</keyword>
<keyword evidence="2" id="KW-0812">Transmembrane</keyword>
<reference evidence="3 4" key="1">
    <citation type="submission" date="2015-01" db="EMBL/GenBank/DDBJ databases">
        <title>Evolution of Trichinella species and genotypes.</title>
        <authorList>
            <person name="Korhonen P.K."/>
            <person name="Edoardo P."/>
            <person name="Giuseppe L.R."/>
            <person name="Gasser R.B."/>
        </authorList>
    </citation>
    <scope>NUCLEOTIDE SEQUENCE [LARGE SCALE GENOMIC DNA]</scope>
    <source>
        <strain evidence="3">ISS1029</strain>
    </source>
</reference>
<accession>A0A0V1I4Y4</accession>
<dbReference type="STRING" id="268475.A0A0V1I4Y4"/>
<gene>
    <name evidence="3" type="ORF">T11_6725</name>
</gene>
<proteinExistence type="predicted"/>
<organism evidence="3 4">
    <name type="scientific">Trichinella zimbabwensis</name>
    <dbReference type="NCBI Taxonomy" id="268475"/>
    <lineage>
        <taxon>Eukaryota</taxon>
        <taxon>Metazoa</taxon>
        <taxon>Ecdysozoa</taxon>
        <taxon>Nematoda</taxon>
        <taxon>Enoplea</taxon>
        <taxon>Dorylaimia</taxon>
        <taxon>Trichinellida</taxon>
        <taxon>Trichinellidae</taxon>
        <taxon>Trichinella</taxon>
    </lineage>
</organism>
<feature type="region of interest" description="Disordered" evidence="1">
    <location>
        <begin position="1"/>
        <end position="54"/>
    </location>
</feature>
<comment type="caution">
    <text evidence="3">The sequence shown here is derived from an EMBL/GenBank/DDBJ whole genome shotgun (WGS) entry which is preliminary data.</text>
</comment>
<evidence type="ECO:0000256" key="2">
    <source>
        <dbReference type="SAM" id="Phobius"/>
    </source>
</evidence>